<protein>
    <recommendedName>
        <fullName evidence="3">Alpha/beta hydrolase</fullName>
    </recommendedName>
</protein>
<dbReference type="SUPFAM" id="SSF53474">
    <property type="entry name" value="alpha/beta-Hydrolases"/>
    <property type="match status" value="1"/>
</dbReference>
<dbReference type="Gene3D" id="3.40.50.1820">
    <property type="entry name" value="alpha/beta hydrolase"/>
    <property type="match status" value="1"/>
</dbReference>
<dbReference type="InterPro" id="IPR029058">
    <property type="entry name" value="AB_hydrolase_fold"/>
</dbReference>
<evidence type="ECO:0008006" key="3">
    <source>
        <dbReference type="Google" id="ProtNLM"/>
    </source>
</evidence>
<sequence>MVELRPRLVTTTAPASPDGAVLLLHGGAARRGTMRVSPTQLSVLRMVPIAARVALAARGRLVVQRLLNSRRGWDAHHTPVRDVEWALAQLADRYGADLPVCLVGHSLGGRAALLAGRAPAVRSVVALAPWLYPREEQVGLRDKQVLFVHGDGDRVASPSRSAGLARDLERTADVGYVTVCGGSHAMLRRHSVFDGAAADYTTATLLGTEVGGPVARVLSGDRWFEV</sequence>
<dbReference type="EMBL" id="BAABLO010000012">
    <property type="protein sequence ID" value="GAA4728746.1"/>
    <property type="molecule type" value="Genomic_DNA"/>
</dbReference>
<evidence type="ECO:0000313" key="2">
    <source>
        <dbReference type="Proteomes" id="UP001500556"/>
    </source>
</evidence>
<reference evidence="2" key="1">
    <citation type="journal article" date="2019" name="Int. J. Syst. Evol. Microbiol.">
        <title>The Global Catalogue of Microorganisms (GCM) 10K type strain sequencing project: providing services to taxonomists for standard genome sequencing and annotation.</title>
        <authorList>
            <consortium name="The Broad Institute Genomics Platform"/>
            <consortium name="The Broad Institute Genome Sequencing Center for Infectious Disease"/>
            <person name="Wu L."/>
            <person name="Ma J."/>
        </authorList>
    </citation>
    <scope>NUCLEOTIDE SEQUENCE [LARGE SCALE GENOMIC DNA]</scope>
    <source>
        <strain evidence="2">JCM 18961</strain>
    </source>
</reference>
<dbReference type="Proteomes" id="UP001500556">
    <property type="component" value="Unassembled WGS sequence"/>
</dbReference>
<accession>A0ABP8YH08</accession>
<proteinExistence type="predicted"/>
<gene>
    <name evidence="1" type="ORF">GCM10025782_29440</name>
</gene>
<evidence type="ECO:0000313" key="1">
    <source>
        <dbReference type="EMBL" id="GAA4728746.1"/>
    </source>
</evidence>
<comment type="caution">
    <text evidence="1">The sequence shown here is derived from an EMBL/GenBank/DDBJ whole genome shotgun (WGS) entry which is preliminary data.</text>
</comment>
<organism evidence="1 2">
    <name type="scientific">Pedococcus ginsenosidimutans</name>
    <dbReference type="NCBI Taxonomy" id="490570"/>
    <lineage>
        <taxon>Bacteria</taxon>
        <taxon>Bacillati</taxon>
        <taxon>Actinomycetota</taxon>
        <taxon>Actinomycetes</taxon>
        <taxon>Micrococcales</taxon>
        <taxon>Intrasporangiaceae</taxon>
        <taxon>Pedococcus</taxon>
    </lineage>
</organism>
<name>A0ABP8YH08_9MICO</name>
<keyword evidence="2" id="KW-1185">Reference proteome</keyword>
<dbReference type="RefSeq" id="WP_345504501.1">
    <property type="nucleotide sequence ID" value="NZ_BAABLO010000012.1"/>
</dbReference>